<reference evidence="2" key="1">
    <citation type="journal article" date="2019" name="Int. J. Syst. Evol. Microbiol.">
        <title>The Global Catalogue of Microorganisms (GCM) 10K type strain sequencing project: providing services to taxonomists for standard genome sequencing and annotation.</title>
        <authorList>
            <consortium name="The Broad Institute Genomics Platform"/>
            <consortium name="The Broad Institute Genome Sequencing Center for Infectious Disease"/>
            <person name="Wu L."/>
            <person name="Ma J."/>
        </authorList>
    </citation>
    <scope>NUCLEOTIDE SEQUENCE [LARGE SCALE GENOMIC DNA]</scope>
    <source>
        <strain evidence="2">JCM 15591</strain>
    </source>
</reference>
<organism evidence="1 2">
    <name type="scientific">Nostocoides vanveenii</name>
    <dbReference type="NCBI Taxonomy" id="330835"/>
    <lineage>
        <taxon>Bacteria</taxon>
        <taxon>Bacillati</taxon>
        <taxon>Actinomycetota</taxon>
        <taxon>Actinomycetes</taxon>
        <taxon>Micrococcales</taxon>
        <taxon>Intrasporangiaceae</taxon>
        <taxon>Nostocoides</taxon>
    </lineage>
</organism>
<sequence length="284" mass="32253">MTVDPVVDEVWAYRARGVDPLVPVRVVRHGTQKPSRVRIRFEGEDAEGREEWVPPARLKVPWADAETFVAREQRWDAVCAPGPRNDDAEAMAAETVFDLLVPLEVAAEDVWGVIRIRDVAALSELSGLPADDLTGHPVSFEEDGEVVAPWPVKLAVAQALARRMPDRVLSEIAEEERRLQDELIHGFRWRRRDAYRDLEQEVAIVREQDENGYRQSRELRRAWCGVDAVDRWDELTELRKEIHRVGLVAEDAIAALRKHGHSADADRLAMALGETVEMLRVQPD</sequence>
<keyword evidence="2" id="KW-1185">Reference proteome</keyword>
<accession>A0ABP4X3H2</accession>
<evidence type="ECO:0000313" key="2">
    <source>
        <dbReference type="Proteomes" id="UP001501475"/>
    </source>
</evidence>
<comment type="caution">
    <text evidence="1">The sequence shown here is derived from an EMBL/GenBank/DDBJ whole genome shotgun (WGS) entry which is preliminary data.</text>
</comment>
<dbReference type="Proteomes" id="UP001501475">
    <property type="component" value="Unassembled WGS sequence"/>
</dbReference>
<gene>
    <name evidence="1" type="ORF">GCM10009810_29700</name>
</gene>
<evidence type="ECO:0008006" key="3">
    <source>
        <dbReference type="Google" id="ProtNLM"/>
    </source>
</evidence>
<protein>
    <recommendedName>
        <fullName evidence="3">PE-PGRS family protein</fullName>
    </recommendedName>
</protein>
<proteinExistence type="predicted"/>
<evidence type="ECO:0000313" key="1">
    <source>
        <dbReference type="EMBL" id="GAA1769294.1"/>
    </source>
</evidence>
<name>A0ABP4X3H2_9MICO</name>
<dbReference type="EMBL" id="BAAAPN010000059">
    <property type="protein sequence ID" value="GAA1769294.1"/>
    <property type="molecule type" value="Genomic_DNA"/>
</dbReference>